<keyword evidence="2" id="KW-1185">Reference proteome</keyword>
<dbReference type="Proteomes" id="UP001341840">
    <property type="component" value="Unassembled WGS sequence"/>
</dbReference>
<comment type="caution">
    <text evidence="1">The sequence shown here is derived from an EMBL/GenBank/DDBJ whole genome shotgun (WGS) entry which is preliminary data.</text>
</comment>
<reference evidence="1 2" key="1">
    <citation type="journal article" date="2023" name="Plants (Basel)">
        <title>Bridging the Gap: Combining Genomics and Transcriptomics Approaches to Understand Stylosanthes scabra, an Orphan Legume from the Brazilian Caatinga.</title>
        <authorList>
            <person name="Ferreira-Neto J.R.C."/>
            <person name="da Silva M.D."/>
            <person name="Binneck E."/>
            <person name="de Melo N.F."/>
            <person name="da Silva R.H."/>
            <person name="de Melo A.L.T.M."/>
            <person name="Pandolfi V."/>
            <person name="Bustamante F.O."/>
            <person name="Brasileiro-Vidal A.C."/>
            <person name="Benko-Iseppon A.M."/>
        </authorList>
    </citation>
    <scope>NUCLEOTIDE SEQUENCE [LARGE SCALE GENOMIC DNA]</scope>
    <source>
        <tissue evidence="1">Leaves</tissue>
    </source>
</reference>
<dbReference type="EMBL" id="JASCZI010030651">
    <property type="protein sequence ID" value="MED6124106.1"/>
    <property type="molecule type" value="Genomic_DNA"/>
</dbReference>
<evidence type="ECO:0000313" key="2">
    <source>
        <dbReference type="Proteomes" id="UP001341840"/>
    </source>
</evidence>
<protein>
    <submittedName>
        <fullName evidence="1">Uncharacterized protein</fullName>
    </submittedName>
</protein>
<name>A0ABU6RJ50_9FABA</name>
<proteinExistence type="predicted"/>
<gene>
    <name evidence="1" type="ORF">PIB30_056007</name>
</gene>
<evidence type="ECO:0000313" key="1">
    <source>
        <dbReference type="EMBL" id="MED6124106.1"/>
    </source>
</evidence>
<organism evidence="1 2">
    <name type="scientific">Stylosanthes scabra</name>
    <dbReference type="NCBI Taxonomy" id="79078"/>
    <lineage>
        <taxon>Eukaryota</taxon>
        <taxon>Viridiplantae</taxon>
        <taxon>Streptophyta</taxon>
        <taxon>Embryophyta</taxon>
        <taxon>Tracheophyta</taxon>
        <taxon>Spermatophyta</taxon>
        <taxon>Magnoliopsida</taxon>
        <taxon>eudicotyledons</taxon>
        <taxon>Gunneridae</taxon>
        <taxon>Pentapetalae</taxon>
        <taxon>rosids</taxon>
        <taxon>fabids</taxon>
        <taxon>Fabales</taxon>
        <taxon>Fabaceae</taxon>
        <taxon>Papilionoideae</taxon>
        <taxon>50 kb inversion clade</taxon>
        <taxon>dalbergioids sensu lato</taxon>
        <taxon>Dalbergieae</taxon>
        <taxon>Pterocarpus clade</taxon>
        <taxon>Stylosanthes</taxon>
    </lineage>
</organism>
<sequence>MSWQRLSFDALLPGCRLRTGCDVDGLPLRSAVVLSICGKDMAYHLGKRTHDDPVGVAMRDFHTHYQCPTWGWVEQLGVRPEQNPETSKESFSNKMTLTSAGNIHGALSSSLGHTDLCPALQRALSLSSADASLSS</sequence>
<accession>A0ABU6RJ50</accession>